<accession>A0A1V6SC47</accession>
<dbReference type="SUPFAM" id="SSF52540">
    <property type="entry name" value="P-loop containing nucleoside triphosphate hydrolases"/>
    <property type="match status" value="1"/>
</dbReference>
<dbReference type="PANTHER" id="PTHR46082:SF6">
    <property type="entry name" value="AAA+ ATPASE DOMAIN-CONTAINING PROTEIN-RELATED"/>
    <property type="match status" value="1"/>
</dbReference>
<dbReference type="InterPro" id="IPR002523">
    <property type="entry name" value="MgTranspt_CorA/ZnTranspt_ZntB"/>
</dbReference>
<sequence length="1260" mass="141152">MASRRKSTIFRVTGLIRDPDQTDEQLQAALEDTLVENLSIEERSCIQTKVDIVPSCYESDAERVALVHFQPEVPQFLSELEDNPEQNWQIEMGEADINIDRNFFGFTQLYAPQEDKPVTGDWGTDTLLDYGRSIMEEIKKIRNSFGGIILAHCLVKAIQAMKDDNPAIASLYQATYATIFFATPHKGMIVDDIKQMLTRHENHPRQHLVEQISNKSDILVHQLVDFKNLIGDRKVVSFYETGETRQLQFNEDSKRWGRTGNFIKPVDDDSALLQLPDSIEVKISVDRNHSDIVKFDARGDRAYASVLQYLREFEKDAQECVKTRFSQQPNRPKPSSTVPFKRDTMFIGREDIIEEIEKRFQAMGHQHERVALQGLAGVGKSQIAIEYSYRVRHSKPDTWVFWVHMSNSARFNQGYEHIAGAARIPKQDDSKASVNQLVHRWLCDMQNGPWLMIVDNADDESILTKTDDPEGTALVDFLPQVPHGSILFTSRNLLAAQNLTENNVIEVEPMGKTESISLLRSKTHTSQSSEDEEMLVHALEYVPLAITQAGSYIAARSTRMTVAKYLELFHESEKNQKYLLNHKDAQDLRRDPSIPDAVITTWELSFEQIRRDRSSAADLLALMSMFDRHGIPEDLVRIQDDTLQFEDDLAPLISFSLIREEKEQRSFDMHRLVQLSVQRWLEIRKQLNEWREKSKGIMAQMFPYEDYKEWSTCQKLLPHAKKVIEYISLSDTDRINMAKLVSKCGGYLIRQGAHNEAEVIFRRGLTGCEQALGPNHPDTLTSVNNLGTALKSQGKYLEAEVMYQRALAGREAALGPNHPGTLASVNDIGTALRSQGKYVEAEAIHRRALEGRNAALGPNHPDTLTSVNNLGVALEGQGKYVEAEAIYRRALAGREEALGSNHPDTLLSVNNVGIALRSQGKYTEAEAIHRQALVGREALLGPNHPDILTTVDNIGAALRGQRKYTEAEAIHRRALVGREAALGPNHPDTLFSVNNLGVALERQGKYTDAEAMHRRALAGREALGPHHPDTLYSVNNLGVVLERQGKYAEAEAIHRRALVGREEALGPNHPDTLFSVNNIGAALRRQGKFVEAEAIHRRALAGREEALGSNHPDTLSSVNNLGVALERQGKYVEAEAMYRRALAGREALGPKHPDTLFSVNNLGVALGGQGKYIEAEAIQEDLNAMVDDVKSVQTAIQSLLDLKQNEATIIEAQATRRQSDSVMAFTLVTIVFLPGSFMASLFALNVSEFPHEGGSVTYKS</sequence>
<dbReference type="PANTHER" id="PTHR46082">
    <property type="entry name" value="ATP/GTP-BINDING PROTEIN-RELATED"/>
    <property type="match status" value="1"/>
</dbReference>
<name>A0A1V6SC47_9EURO</name>
<keyword evidence="1" id="KW-0812">Transmembrane</keyword>
<dbReference type="InterPro" id="IPR011990">
    <property type="entry name" value="TPR-like_helical_dom_sf"/>
</dbReference>
<dbReference type="Pfam" id="PF13374">
    <property type="entry name" value="TPR_10"/>
    <property type="match status" value="2"/>
</dbReference>
<feature type="domain" description="DUF7779" evidence="3">
    <location>
        <begin position="613"/>
        <end position="679"/>
    </location>
</feature>
<feature type="transmembrane region" description="Helical" evidence="1">
    <location>
        <begin position="1222"/>
        <end position="1244"/>
    </location>
</feature>
<dbReference type="SMART" id="SM00028">
    <property type="entry name" value="TPR"/>
    <property type="match status" value="8"/>
</dbReference>
<dbReference type="Pfam" id="PF00931">
    <property type="entry name" value="NB-ARC"/>
    <property type="match status" value="1"/>
</dbReference>
<dbReference type="AlphaFoldDB" id="A0A1V6SC47"/>
<dbReference type="Gene3D" id="1.25.40.10">
    <property type="entry name" value="Tetratricopeptide repeat domain"/>
    <property type="match status" value="3"/>
</dbReference>
<dbReference type="STRING" id="29845.A0A1V6SC47"/>
<evidence type="ECO:0000259" key="2">
    <source>
        <dbReference type="Pfam" id="PF00931"/>
    </source>
</evidence>
<dbReference type="NCBIfam" id="NF040586">
    <property type="entry name" value="FxSxx_TPR"/>
    <property type="match status" value="1"/>
</dbReference>
<dbReference type="SUPFAM" id="SSF48452">
    <property type="entry name" value="TPR-like"/>
    <property type="match status" value="4"/>
</dbReference>
<gene>
    <name evidence="4" type="ORF">PENVUL_c002G01829</name>
</gene>
<evidence type="ECO:0000259" key="3">
    <source>
        <dbReference type="Pfam" id="PF25000"/>
    </source>
</evidence>
<protein>
    <submittedName>
        <fullName evidence="4">Uncharacterized protein</fullName>
    </submittedName>
</protein>
<dbReference type="Pfam" id="PF13424">
    <property type="entry name" value="TPR_12"/>
    <property type="match status" value="4"/>
</dbReference>
<evidence type="ECO:0000256" key="1">
    <source>
        <dbReference type="SAM" id="Phobius"/>
    </source>
</evidence>
<dbReference type="EMBL" id="MDYP01000002">
    <property type="protein sequence ID" value="OQE11585.1"/>
    <property type="molecule type" value="Genomic_DNA"/>
</dbReference>
<comment type="caution">
    <text evidence="4">The sequence shown here is derived from an EMBL/GenBank/DDBJ whole genome shotgun (WGS) entry which is preliminary data.</text>
</comment>
<dbReference type="Gene3D" id="3.40.50.300">
    <property type="entry name" value="P-loop containing nucleotide triphosphate hydrolases"/>
    <property type="match status" value="1"/>
</dbReference>
<reference evidence="5" key="1">
    <citation type="journal article" date="2017" name="Nat. Microbiol.">
        <title>Global analysis of biosynthetic gene clusters reveals vast potential of secondary metabolite production in Penicillium species.</title>
        <authorList>
            <person name="Nielsen J.C."/>
            <person name="Grijseels S."/>
            <person name="Prigent S."/>
            <person name="Ji B."/>
            <person name="Dainat J."/>
            <person name="Nielsen K.F."/>
            <person name="Frisvad J.C."/>
            <person name="Workman M."/>
            <person name="Nielsen J."/>
        </authorList>
    </citation>
    <scope>NUCLEOTIDE SEQUENCE [LARGE SCALE GENOMIC DNA]</scope>
    <source>
        <strain evidence="5">IBT 29486</strain>
    </source>
</reference>
<dbReference type="Pfam" id="PF25000">
    <property type="entry name" value="DUF7779"/>
    <property type="match status" value="1"/>
</dbReference>
<dbReference type="InterPro" id="IPR053137">
    <property type="entry name" value="NLR-like"/>
</dbReference>
<dbReference type="InterPro" id="IPR002182">
    <property type="entry name" value="NB-ARC"/>
</dbReference>
<dbReference type="InterPro" id="IPR027417">
    <property type="entry name" value="P-loop_NTPase"/>
</dbReference>
<proteinExistence type="predicted"/>
<dbReference type="GO" id="GO:0016020">
    <property type="term" value="C:membrane"/>
    <property type="evidence" value="ECO:0007669"/>
    <property type="project" value="InterPro"/>
</dbReference>
<dbReference type="GO" id="GO:0043531">
    <property type="term" value="F:ADP binding"/>
    <property type="evidence" value="ECO:0007669"/>
    <property type="project" value="InterPro"/>
</dbReference>
<dbReference type="Gene3D" id="1.20.58.340">
    <property type="entry name" value="Magnesium transport protein CorA, transmembrane region"/>
    <property type="match status" value="1"/>
</dbReference>
<dbReference type="Proteomes" id="UP000191518">
    <property type="component" value="Unassembled WGS sequence"/>
</dbReference>
<dbReference type="PRINTS" id="PR00381">
    <property type="entry name" value="KINESINLIGHT"/>
</dbReference>
<evidence type="ECO:0000313" key="4">
    <source>
        <dbReference type="EMBL" id="OQE11585.1"/>
    </source>
</evidence>
<dbReference type="GO" id="GO:0046873">
    <property type="term" value="F:metal ion transmembrane transporter activity"/>
    <property type="evidence" value="ECO:0007669"/>
    <property type="project" value="InterPro"/>
</dbReference>
<organism evidence="4 5">
    <name type="scientific">Penicillium vulpinum</name>
    <dbReference type="NCBI Taxonomy" id="29845"/>
    <lineage>
        <taxon>Eukaryota</taxon>
        <taxon>Fungi</taxon>
        <taxon>Dikarya</taxon>
        <taxon>Ascomycota</taxon>
        <taxon>Pezizomycotina</taxon>
        <taxon>Eurotiomycetes</taxon>
        <taxon>Eurotiomycetidae</taxon>
        <taxon>Eurotiales</taxon>
        <taxon>Aspergillaceae</taxon>
        <taxon>Penicillium</taxon>
    </lineage>
</organism>
<feature type="domain" description="NB-ARC" evidence="2">
    <location>
        <begin position="350"/>
        <end position="525"/>
    </location>
</feature>
<dbReference type="InterPro" id="IPR019734">
    <property type="entry name" value="TPR_rpt"/>
</dbReference>
<keyword evidence="1" id="KW-0472">Membrane</keyword>
<dbReference type="Pfam" id="PF01544">
    <property type="entry name" value="CorA"/>
    <property type="match status" value="1"/>
</dbReference>
<keyword evidence="5" id="KW-1185">Reference proteome</keyword>
<evidence type="ECO:0000313" key="5">
    <source>
        <dbReference type="Proteomes" id="UP000191518"/>
    </source>
</evidence>
<dbReference type="InterPro" id="IPR056681">
    <property type="entry name" value="DUF7779"/>
</dbReference>
<keyword evidence="1" id="KW-1133">Transmembrane helix</keyword>